<dbReference type="PANTHER" id="PTHR34580">
    <property type="match status" value="1"/>
</dbReference>
<dbReference type="InterPro" id="IPR051534">
    <property type="entry name" value="CBASS_pafABC_assoc_protein"/>
</dbReference>
<dbReference type="Gene3D" id="1.10.10.10">
    <property type="entry name" value="Winged helix-like DNA-binding domain superfamily/Winged helix DNA-binding domain"/>
    <property type="match status" value="1"/>
</dbReference>
<dbReference type="Pfam" id="PF13280">
    <property type="entry name" value="WYL"/>
    <property type="match status" value="1"/>
</dbReference>
<dbReference type="RefSeq" id="WP_191854638.1">
    <property type="nucleotide sequence ID" value="NZ_CP108324.1"/>
</dbReference>
<evidence type="ECO:0000259" key="2">
    <source>
        <dbReference type="Pfam" id="PF13280"/>
    </source>
</evidence>
<gene>
    <name evidence="3" type="ORF">H1X69_29500</name>
</gene>
<dbReference type="InterPro" id="IPR036388">
    <property type="entry name" value="WH-like_DNA-bd_sf"/>
</dbReference>
<accession>A0A7W2HXN9</accession>
<dbReference type="InterPro" id="IPR013196">
    <property type="entry name" value="HTH_11"/>
</dbReference>
<feature type="domain" description="WYL" evidence="2">
    <location>
        <begin position="145"/>
        <end position="210"/>
    </location>
</feature>
<dbReference type="SUPFAM" id="SSF46785">
    <property type="entry name" value="Winged helix' DNA-binding domain"/>
    <property type="match status" value="1"/>
</dbReference>
<dbReference type="PROSITE" id="PS52050">
    <property type="entry name" value="WYL"/>
    <property type="match status" value="1"/>
</dbReference>
<reference evidence="3 4" key="1">
    <citation type="submission" date="2020-07" db="EMBL/GenBank/DDBJ databases">
        <title>Differential regulation of undecylprodigiosin biosynthesis in the yeast-scavenging Streptomyces strain MBK6.</title>
        <authorList>
            <person name="Baral B."/>
            <person name="Siitonen V."/>
            <person name="Laughlin M."/>
            <person name="Yamada K."/>
            <person name="Ilomaeki M."/>
            <person name="Metsae-Ketelae M."/>
            <person name="Niemi J."/>
        </authorList>
    </citation>
    <scope>NUCLEOTIDE SEQUENCE [LARGE SCALE GENOMIC DNA]</scope>
    <source>
        <strain evidence="3 4">MBK6</strain>
    </source>
</reference>
<dbReference type="InterPro" id="IPR036390">
    <property type="entry name" value="WH_DNA-bd_sf"/>
</dbReference>
<comment type="caution">
    <text evidence="3">The sequence shown here is derived from an EMBL/GenBank/DDBJ whole genome shotgun (WGS) entry which is preliminary data.</text>
</comment>
<dbReference type="InterPro" id="IPR026881">
    <property type="entry name" value="WYL_dom"/>
</dbReference>
<dbReference type="AlphaFoldDB" id="A0A7W2HXN9"/>
<dbReference type="EMBL" id="JACERG010000020">
    <property type="protein sequence ID" value="MBA5225502.1"/>
    <property type="molecule type" value="Genomic_DNA"/>
</dbReference>
<feature type="domain" description="Helix-turn-helix type 11" evidence="1">
    <location>
        <begin position="7"/>
        <end position="65"/>
    </location>
</feature>
<proteinExistence type="predicted"/>
<evidence type="ECO:0000259" key="1">
    <source>
        <dbReference type="Pfam" id="PF08279"/>
    </source>
</evidence>
<evidence type="ECO:0000313" key="3">
    <source>
        <dbReference type="EMBL" id="MBA5225502.1"/>
    </source>
</evidence>
<dbReference type="Proteomes" id="UP000587608">
    <property type="component" value="Unassembled WGS sequence"/>
</dbReference>
<dbReference type="PANTHER" id="PTHR34580:SF3">
    <property type="entry name" value="PROTEIN PAFB"/>
    <property type="match status" value="1"/>
</dbReference>
<dbReference type="Pfam" id="PF08279">
    <property type="entry name" value="HTH_11"/>
    <property type="match status" value="1"/>
</dbReference>
<evidence type="ECO:0000313" key="4">
    <source>
        <dbReference type="Proteomes" id="UP000587608"/>
    </source>
</evidence>
<organism evidence="3 4">
    <name type="scientific">Streptomyces griseoaurantiacus</name>
    <dbReference type="NCBI Taxonomy" id="68213"/>
    <lineage>
        <taxon>Bacteria</taxon>
        <taxon>Bacillati</taxon>
        <taxon>Actinomycetota</taxon>
        <taxon>Actinomycetes</taxon>
        <taxon>Kitasatosporales</taxon>
        <taxon>Streptomycetaceae</taxon>
        <taxon>Streptomyces</taxon>
        <taxon>Streptomyces aurantiacus group</taxon>
    </lineage>
</organism>
<name>A0A7W2HXN9_9ACTN</name>
<sequence>MQKTSARLLALLSLLQTRRDPSGWSGGELAERLAVTPRTVRRDIGRLRELGYPVTTVKGPAGGYRLGAGTRVPPLLFEDDEAVALAVALHTAADGTAVAEDAARALTALGQVLPSRLRHRIELLRGTVAAPAPAPGGAAPDPRVVVELSRAVHAREQLRFDHTGGPGTAAGGPRRVEPHHLATRHGRWYLVAWDLDRADWRIFRVDRVRPRTPTGPRFAPRALPARSVSAFLTGRLRGTDGGTPDWPCRGEAVLGRPAAEVAPFAGDGLVEELGPDRCLLTTGSWSWTALAAALGRFDTTLERVRPPELRAACARLAARYAAAAEPGPE</sequence>
<protein>
    <submittedName>
        <fullName evidence="3">WYL domain-containing protein</fullName>
    </submittedName>
</protein>